<dbReference type="Pfam" id="PF00903">
    <property type="entry name" value="Glyoxalase"/>
    <property type="match status" value="1"/>
</dbReference>
<evidence type="ECO:0000256" key="1">
    <source>
        <dbReference type="SAM" id="MobiDB-lite"/>
    </source>
</evidence>
<dbReference type="PANTHER" id="PTHR35006:SF3">
    <property type="entry name" value="GLYOXALASE FAMILY PROTEIN (AFU_ORTHOLOGUE AFUA_3G06020)"/>
    <property type="match status" value="1"/>
</dbReference>
<dbReference type="AlphaFoldDB" id="A0A6A6U6Y9"/>
<feature type="region of interest" description="Disordered" evidence="1">
    <location>
        <begin position="156"/>
        <end position="179"/>
    </location>
</feature>
<dbReference type="Gene3D" id="3.10.180.10">
    <property type="entry name" value="2,3-Dihydroxybiphenyl 1,2-Dioxygenase, domain 1"/>
    <property type="match status" value="1"/>
</dbReference>
<dbReference type="InterPro" id="IPR004360">
    <property type="entry name" value="Glyas_Fos-R_dOase_dom"/>
</dbReference>
<feature type="region of interest" description="Disordered" evidence="1">
    <location>
        <begin position="395"/>
        <end position="667"/>
    </location>
</feature>
<evidence type="ECO:0000313" key="3">
    <source>
        <dbReference type="EMBL" id="KAF2667207.1"/>
    </source>
</evidence>
<dbReference type="CDD" id="cd07262">
    <property type="entry name" value="VOC_like"/>
    <property type="match status" value="1"/>
</dbReference>
<keyword evidence="4" id="KW-1185">Reference proteome</keyword>
<feature type="compositionally biased region" description="Low complexity" evidence="1">
    <location>
        <begin position="408"/>
        <end position="424"/>
    </location>
</feature>
<feature type="compositionally biased region" description="Polar residues" evidence="1">
    <location>
        <begin position="395"/>
        <end position="406"/>
    </location>
</feature>
<feature type="compositionally biased region" description="Polar residues" evidence="1">
    <location>
        <begin position="484"/>
        <end position="499"/>
    </location>
</feature>
<dbReference type="PANTHER" id="PTHR35006">
    <property type="entry name" value="GLYOXALASE FAMILY PROTEIN (AFU_ORTHOLOGUE AFUA_5G14830)"/>
    <property type="match status" value="1"/>
</dbReference>
<feature type="compositionally biased region" description="Basic residues" evidence="1">
    <location>
        <begin position="582"/>
        <end position="592"/>
    </location>
</feature>
<accession>A0A6A6U6Y9</accession>
<dbReference type="PROSITE" id="PS51819">
    <property type="entry name" value="VOC"/>
    <property type="match status" value="1"/>
</dbReference>
<feature type="compositionally biased region" description="Low complexity" evidence="1">
    <location>
        <begin position="449"/>
        <end position="478"/>
    </location>
</feature>
<feature type="domain" description="VOC" evidence="2">
    <location>
        <begin position="2"/>
        <end position="119"/>
    </location>
</feature>
<sequence>MPVTHVGLTVSNLPSSTKFYLAALQPLGYRYIGQWGPQIGFGAEEADFFLTQEMAGMKAGGGHVAFSAPDRASVHEFFASAVEAGARPHGKPAQRYDGDQCFNSAVLDYDGNSIEVVYHESEMCGGASKPQSRVLSWRDDVVDSIDDATSIISQSAAGRSVAPKSTAGRSTVAHSVAGRSSAAKSVASRSAAAKSVVSVRSIQSAASSAAQQALVPATAAPSIVSRSGVAFPIITQPRAPPLPAPTELSAQTVLSTLHKSITGNGGSMASSLLGDSRIEMSTKTLAGTLLGAAAGAAVAYAMCKSEEDSAHSERIASIAASQKSASMIEPWSYPSPIIPGTPSHTPATSQYTSASRKTGMQALEGPMIPLSAYTGQTASHGRAFEYLASSPKSQYLGSSPQSQYLGTSPGSRVSAARSARRPSVTIEDYEELDLEPKRPSSHLSRAHTTPAVSSRSSSRVPSKASSKAASIAASQSTARPTPSRAASHTPSKQSSQTAAESHHSPSTTSRPRSESSKHTSTSKKSTRSGSSSKASKPKSGHHLDVVHERSWSPPADYTIFAADEDDESIVPSDSISNVGSTKRSKTSKRSKSSKSSSSTKGSSKHSEKGSRATSRKSESVKEAPSEAPRAETVTQKRSKERSHVSLPLRGMTPMGRVDGRTIASYAG</sequence>
<dbReference type="InterPro" id="IPR037523">
    <property type="entry name" value="VOC_core"/>
</dbReference>
<name>A0A6A6U6Y9_9PEZI</name>
<dbReference type="EMBL" id="MU004238">
    <property type="protein sequence ID" value="KAF2667207.1"/>
    <property type="molecule type" value="Genomic_DNA"/>
</dbReference>
<feature type="compositionally biased region" description="Basic and acidic residues" evidence="1">
    <location>
        <begin position="541"/>
        <end position="550"/>
    </location>
</feature>
<dbReference type="OrthoDB" id="10249419at2759"/>
<organism evidence="3 4">
    <name type="scientific">Microthyrium microscopicum</name>
    <dbReference type="NCBI Taxonomy" id="703497"/>
    <lineage>
        <taxon>Eukaryota</taxon>
        <taxon>Fungi</taxon>
        <taxon>Dikarya</taxon>
        <taxon>Ascomycota</taxon>
        <taxon>Pezizomycotina</taxon>
        <taxon>Dothideomycetes</taxon>
        <taxon>Dothideomycetes incertae sedis</taxon>
        <taxon>Microthyriales</taxon>
        <taxon>Microthyriaceae</taxon>
        <taxon>Microthyrium</taxon>
    </lineage>
</organism>
<protein>
    <recommendedName>
        <fullName evidence="2">VOC domain-containing protein</fullName>
    </recommendedName>
</protein>
<reference evidence="3" key="1">
    <citation type="journal article" date="2020" name="Stud. Mycol.">
        <title>101 Dothideomycetes genomes: a test case for predicting lifestyles and emergence of pathogens.</title>
        <authorList>
            <person name="Haridas S."/>
            <person name="Albert R."/>
            <person name="Binder M."/>
            <person name="Bloem J."/>
            <person name="Labutti K."/>
            <person name="Salamov A."/>
            <person name="Andreopoulos B."/>
            <person name="Baker S."/>
            <person name="Barry K."/>
            <person name="Bills G."/>
            <person name="Bluhm B."/>
            <person name="Cannon C."/>
            <person name="Castanera R."/>
            <person name="Culley D."/>
            <person name="Daum C."/>
            <person name="Ezra D."/>
            <person name="Gonzalez J."/>
            <person name="Henrissat B."/>
            <person name="Kuo A."/>
            <person name="Liang C."/>
            <person name="Lipzen A."/>
            <person name="Lutzoni F."/>
            <person name="Magnuson J."/>
            <person name="Mondo S."/>
            <person name="Nolan M."/>
            <person name="Ohm R."/>
            <person name="Pangilinan J."/>
            <person name="Park H.-J."/>
            <person name="Ramirez L."/>
            <person name="Alfaro M."/>
            <person name="Sun H."/>
            <person name="Tritt A."/>
            <person name="Yoshinaga Y."/>
            <person name="Zwiers L.-H."/>
            <person name="Turgeon B."/>
            <person name="Goodwin S."/>
            <person name="Spatafora J."/>
            <person name="Crous P."/>
            <person name="Grigoriev I."/>
        </authorList>
    </citation>
    <scope>NUCLEOTIDE SEQUENCE</scope>
    <source>
        <strain evidence="3">CBS 115976</strain>
    </source>
</reference>
<evidence type="ECO:0000313" key="4">
    <source>
        <dbReference type="Proteomes" id="UP000799302"/>
    </source>
</evidence>
<proteinExistence type="predicted"/>
<dbReference type="InterPro" id="IPR029068">
    <property type="entry name" value="Glyas_Bleomycin-R_OHBP_Dase"/>
</dbReference>
<evidence type="ECO:0000259" key="2">
    <source>
        <dbReference type="PROSITE" id="PS51819"/>
    </source>
</evidence>
<gene>
    <name evidence="3" type="ORF">BT63DRAFT_481646</name>
</gene>
<dbReference type="SUPFAM" id="SSF54593">
    <property type="entry name" value="Glyoxalase/Bleomycin resistance protein/Dihydroxybiphenyl dioxygenase"/>
    <property type="match status" value="1"/>
</dbReference>
<dbReference type="Proteomes" id="UP000799302">
    <property type="component" value="Unassembled WGS sequence"/>
</dbReference>
<feature type="compositionally biased region" description="Basic and acidic residues" evidence="1">
    <location>
        <begin position="604"/>
        <end position="624"/>
    </location>
</feature>